<reference evidence="12" key="2">
    <citation type="journal article" date="2016" name="Int. J. Syst. Evol. Microbiol.">
        <title>Complete genome sequence and cell structure of Limnochorda pilosa, a Gram-negative spore-former within the phylum Firmicutes.</title>
        <authorList>
            <person name="Watanabe M."/>
            <person name="Kojima H."/>
            <person name="Fukui M."/>
        </authorList>
    </citation>
    <scope>NUCLEOTIDE SEQUENCE [LARGE SCALE GENOMIC DNA]</scope>
    <source>
        <strain evidence="12">HC45</strain>
    </source>
</reference>
<dbReference type="Proteomes" id="UP000065807">
    <property type="component" value="Chromosome"/>
</dbReference>
<feature type="transmembrane region" description="Helical" evidence="10">
    <location>
        <begin position="391"/>
        <end position="413"/>
    </location>
</feature>
<accession>A0A0K2SKJ4</accession>
<dbReference type="EMBL" id="AP014924">
    <property type="protein sequence ID" value="BAS27633.1"/>
    <property type="molecule type" value="Genomic_DNA"/>
</dbReference>
<keyword evidence="2" id="KW-0813">Transport</keyword>
<gene>
    <name evidence="11" type="ORF">LIP_1789</name>
</gene>
<dbReference type="STRING" id="1555112.LIP_1789"/>
<evidence type="ECO:0000256" key="6">
    <source>
        <dbReference type="ARBA" id="ARBA00022958"/>
    </source>
</evidence>
<keyword evidence="4" id="KW-0633">Potassium transport</keyword>
<dbReference type="PANTHER" id="PTHR32024">
    <property type="entry name" value="TRK SYSTEM POTASSIUM UPTAKE PROTEIN TRKG-RELATED"/>
    <property type="match status" value="1"/>
</dbReference>
<keyword evidence="12" id="KW-1185">Reference proteome</keyword>
<sequence length="459" mass="48230">MSLTEGPRELERQLARAPRLSSPQLLVLFYLIVVFVGSMLLSLPPAVVPERAPLAWHEALFTAASALCVTGLTVVSTAQDLSVFGQVVVLVLIQIGGLGVMTFGSLFAILLGQRIGLRNRIFLQQERNRSYLSGVVRLVRLVAGFSLTAELVGGLALFALLLPRLPAGQAAYFALFHAVSAFNNAGFDLFGDSLAGFRTDPLVPLVVAILFVAGGLGFGVVQELIRRPRHERPGPLSLETRVVLAFTAVLLVGGTAAVWLMERENPSTLGGLSPVNQVVNAFFTAATPRTAGFNTLNTGALHPATLILIMGLMFTGVGPGGTGGGVKVTTMGTIFAGVIAAVRGQTEPVLYERRLGAQAVQRALAIAVLAALTVIGVSAALMVLEPADPLSLLFESFSAFGTVGLSMGVTSSLGPASRVLLVMEMLVGRLGPMTLATALILRSRRNGHTRYPEESVSLG</sequence>
<evidence type="ECO:0000256" key="3">
    <source>
        <dbReference type="ARBA" id="ARBA00022475"/>
    </source>
</evidence>
<dbReference type="GO" id="GO:0015379">
    <property type="term" value="F:potassium:chloride symporter activity"/>
    <property type="evidence" value="ECO:0007669"/>
    <property type="project" value="InterPro"/>
</dbReference>
<organism evidence="11 12">
    <name type="scientific">Limnochorda pilosa</name>
    <dbReference type="NCBI Taxonomy" id="1555112"/>
    <lineage>
        <taxon>Bacteria</taxon>
        <taxon>Bacillati</taxon>
        <taxon>Bacillota</taxon>
        <taxon>Limnochordia</taxon>
        <taxon>Limnochordales</taxon>
        <taxon>Limnochordaceae</taxon>
        <taxon>Limnochorda</taxon>
    </lineage>
</organism>
<comment type="subcellular location">
    <subcellularLocation>
        <location evidence="1">Cell membrane</location>
        <topology evidence="1">Multi-pass membrane protein</topology>
    </subcellularLocation>
</comment>
<evidence type="ECO:0000256" key="7">
    <source>
        <dbReference type="ARBA" id="ARBA00022989"/>
    </source>
</evidence>
<dbReference type="OrthoDB" id="9810952at2"/>
<keyword evidence="9 10" id="KW-0472">Membrane</keyword>
<keyword evidence="5 10" id="KW-0812">Transmembrane</keyword>
<reference evidence="12" key="1">
    <citation type="submission" date="2015-07" db="EMBL/GenBank/DDBJ databases">
        <title>Complete genome sequence and phylogenetic analysis of Limnochorda pilosa.</title>
        <authorList>
            <person name="Watanabe M."/>
            <person name="Kojima H."/>
            <person name="Fukui M."/>
        </authorList>
    </citation>
    <scope>NUCLEOTIDE SEQUENCE [LARGE SCALE GENOMIC DNA]</scope>
    <source>
        <strain evidence="12">HC45</strain>
    </source>
</reference>
<evidence type="ECO:0000256" key="4">
    <source>
        <dbReference type="ARBA" id="ARBA00022538"/>
    </source>
</evidence>
<dbReference type="AlphaFoldDB" id="A0A0K2SKJ4"/>
<evidence type="ECO:0000256" key="10">
    <source>
        <dbReference type="SAM" id="Phobius"/>
    </source>
</evidence>
<dbReference type="InterPro" id="IPR004772">
    <property type="entry name" value="TrkH"/>
</dbReference>
<feature type="transmembrane region" description="Helical" evidence="10">
    <location>
        <begin position="242"/>
        <end position="261"/>
    </location>
</feature>
<dbReference type="Pfam" id="PF02386">
    <property type="entry name" value="TrkH"/>
    <property type="match status" value="1"/>
</dbReference>
<dbReference type="InterPro" id="IPR003445">
    <property type="entry name" value="Cat_transpt"/>
</dbReference>
<feature type="transmembrane region" description="Helical" evidence="10">
    <location>
        <begin position="84"/>
        <end position="117"/>
    </location>
</feature>
<feature type="transmembrane region" description="Helical" evidence="10">
    <location>
        <begin position="59"/>
        <end position="78"/>
    </location>
</feature>
<feature type="transmembrane region" description="Helical" evidence="10">
    <location>
        <begin position="300"/>
        <end position="317"/>
    </location>
</feature>
<evidence type="ECO:0000313" key="11">
    <source>
        <dbReference type="EMBL" id="BAS27633.1"/>
    </source>
</evidence>
<dbReference type="PANTHER" id="PTHR32024:SF1">
    <property type="entry name" value="KTR SYSTEM POTASSIUM UPTAKE PROTEIN B"/>
    <property type="match status" value="1"/>
</dbReference>
<dbReference type="NCBIfam" id="TIGR00933">
    <property type="entry name" value="2a38"/>
    <property type="match status" value="1"/>
</dbReference>
<evidence type="ECO:0000256" key="2">
    <source>
        <dbReference type="ARBA" id="ARBA00022448"/>
    </source>
</evidence>
<dbReference type="KEGG" id="lpil:LIP_1789"/>
<evidence type="ECO:0000256" key="1">
    <source>
        <dbReference type="ARBA" id="ARBA00004651"/>
    </source>
</evidence>
<dbReference type="GO" id="GO:0005886">
    <property type="term" value="C:plasma membrane"/>
    <property type="evidence" value="ECO:0007669"/>
    <property type="project" value="UniProtKB-SubCell"/>
</dbReference>
<evidence type="ECO:0000256" key="8">
    <source>
        <dbReference type="ARBA" id="ARBA00023065"/>
    </source>
</evidence>
<feature type="transmembrane region" description="Helical" evidence="10">
    <location>
        <begin position="27"/>
        <end position="47"/>
    </location>
</feature>
<keyword evidence="3" id="KW-1003">Cell membrane</keyword>
<proteinExistence type="predicted"/>
<evidence type="ECO:0000256" key="5">
    <source>
        <dbReference type="ARBA" id="ARBA00022692"/>
    </source>
</evidence>
<feature type="transmembrane region" description="Helical" evidence="10">
    <location>
        <begin position="363"/>
        <end position="384"/>
    </location>
</feature>
<feature type="transmembrane region" description="Helical" evidence="10">
    <location>
        <begin position="202"/>
        <end position="221"/>
    </location>
</feature>
<keyword evidence="6" id="KW-0630">Potassium</keyword>
<evidence type="ECO:0000313" key="12">
    <source>
        <dbReference type="Proteomes" id="UP000065807"/>
    </source>
</evidence>
<keyword evidence="7 10" id="KW-1133">Transmembrane helix</keyword>
<dbReference type="RefSeq" id="WP_068136761.1">
    <property type="nucleotide sequence ID" value="NZ_AP014924.1"/>
</dbReference>
<name>A0A0K2SKJ4_LIMPI</name>
<evidence type="ECO:0000256" key="9">
    <source>
        <dbReference type="ARBA" id="ARBA00023136"/>
    </source>
</evidence>
<keyword evidence="8" id="KW-0406">Ion transport</keyword>
<feature type="transmembrane region" description="Helical" evidence="10">
    <location>
        <begin position="138"/>
        <end position="162"/>
    </location>
</feature>
<protein>
    <submittedName>
        <fullName evidence="11">TrkH family potassium uptake protein</fullName>
    </submittedName>
</protein>